<gene>
    <name evidence="22" type="ORF">GWI33_002660</name>
</gene>
<dbReference type="PANTHER" id="PTHR11142:SF4">
    <property type="entry name" value="PSEUDOURIDYLATE SYNTHASE 1 HOMOLOG"/>
    <property type="match status" value="1"/>
</dbReference>
<evidence type="ECO:0000313" key="22">
    <source>
        <dbReference type="EMBL" id="KAF7282430.1"/>
    </source>
</evidence>
<evidence type="ECO:0000256" key="14">
    <source>
        <dbReference type="ARBA" id="ARBA00075153"/>
    </source>
</evidence>
<keyword evidence="23" id="KW-1185">Reference proteome</keyword>
<dbReference type="InterPro" id="IPR001406">
    <property type="entry name" value="PsdUridine_synth_TruA"/>
</dbReference>
<feature type="binding site" evidence="19">
    <location>
        <position position="169"/>
    </location>
    <ligand>
        <name>substrate</name>
    </ligand>
</feature>
<evidence type="ECO:0000256" key="9">
    <source>
        <dbReference type="ARBA" id="ARBA00052184"/>
    </source>
</evidence>
<comment type="similarity">
    <text evidence="3">Belongs to the tRNA pseudouridine synthase TruA family.</text>
</comment>
<evidence type="ECO:0000256" key="16">
    <source>
        <dbReference type="ARBA" id="ARBA00080849"/>
    </source>
</evidence>
<evidence type="ECO:0000256" key="19">
    <source>
        <dbReference type="PIRSR" id="PIRSR641708-2"/>
    </source>
</evidence>
<dbReference type="GO" id="GO:1990481">
    <property type="term" value="P:mRNA pseudouridine synthesis"/>
    <property type="evidence" value="ECO:0007669"/>
    <property type="project" value="TreeGrafter"/>
</dbReference>
<keyword evidence="4" id="KW-0507">mRNA processing</keyword>
<dbReference type="GO" id="GO:0160147">
    <property type="term" value="F:tRNA pseudouridine(38-40) synthase activity"/>
    <property type="evidence" value="ECO:0007669"/>
    <property type="project" value="UniProtKB-EC"/>
</dbReference>
<dbReference type="AlphaFoldDB" id="A0A834IQW6"/>
<dbReference type="EMBL" id="JAACXV010000174">
    <property type="protein sequence ID" value="KAF7282430.1"/>
    <property type="molecule type" value="Genomic_DNA"/>
</dbReference>
<dbReference type="CDD" id="cd02568">
    <property type="entry name" value="PseudoU_synth_PUS1_PUS2"/>
    <property type="match status" value="1"/>
</dbReference>
<evidence type="ECO:0000313" key="23">
    <source>
        <dbReference type="Proteomes" id="UP000625711"/>
    </source>
</evidence>
<dbReference type="InterPro" id="IPR020094">
    <property type="entry name" value="TruA/RsuA/RluB/E/F_N"/>
</dbReference>
<evidence type="ECO:0000259" key="21">
    <source>
        <dbReference type="Pfam" id="PF01416"/>
    </source>
</evidence>
<evidence type="ECO:0000256" key="11">
    <source>
        <dbReference type="ARBA" id="ARBA00064589"/>
    </source>
</evidence>
<comment type="subcellular location">
    <subcellularLocation>
        <location evidence="2">Nucleus</location>
    </subcellularLocation>
</comment>
<evidence type="ECO:0000256" key="12">
    <source>
        <dbReference type="ARBA" id="ARBA00066509"/>
    </source>
</evidence>
<comment type="subunit">
    <text evidence="11">Monomer. Forms a complex with RARG and the SRA1 RNA in the nucleus.</text>
</comment>
<name>A0A834IQW6_RHYFE</name>
<feature type="compositionally biased region" description="Acidic residues" evidence="20">
    <location>
        <begin position="371"/>
        <end position="392"/>
    </location>
</feature>
<dbReference type="Pfam" id="PF01416">
    <property type="entry name" value="PseudoU_synth_1"/>
    <property type="match status" value="1"/>
</dbReference>
<evidence type="ECO:0000256" key="10">
    <source>
        <dbReference type="ARBA" id="ARBA00053709"/>
    </source>
</evidence>
<sequence>MSQGPLGRKPRYDGRTKKRQWEERRSDKGAGLDPKLPKLLKPNENVETGIDRIKRRKYCILMGYSGSDYYGMQRNPNTRTIEEDFFKALFDTNFINKECYDQVQNMHFQRAARTDKGVSAARQIVSLKLGENFDFTKVNEILPKEIRLFACKRVTKGFNSKVQCDGRTYIYITPTVAFANQSDTVSQEEYRLPEDTFQKVNNILGMYVGTKNYHNFTSKKKYNDPSSKRFIRSFICERPFVRNDIEFCVLKVNGQSFMLHQIRKMVGLLLAIIRGIAPEEIVNKAFDKEKVNIPRAPGLGLVLDYVHYERYNNRYGSDGMHEKLTWEEVDKDVEEFKEQYIYPTIINTEKETQAMVNWIYTKLCRHSYDEFENENDSEDEGGDDDKADEDENKTETKEDSENISDTTSDTILASKI</sequence>
<dbReference type="InterPro" id="IPR020103">
    <property type="entry name" value="PsdUridine_synth_cat_dom_sf"/>
</dbReference>
<feature type="domain" description="Pseudouridine synthase I TruA alpha/beta" evidence="21">
    <location>
        <begin position="206"/>
        <end position="309"/>
    </location>
</feature>
<accession>A0A834IQW6</accession>
<comment type="function">
    <text evidence="10">Pseudouridylate synthase that catalyzes pseudouridylation of tRNAs and mRNAs. Acts on positions 27/28 in the anticodon stem and also positions 34 and 36 in the anticodon of an intron containing tRNA. Also catalyzes pseudouridylation of mRNAs: mediates pseudouridylation of mRNAs with the consensus sequence 5'-UGUAG-3'. Acts as a regulator of pre-mRNA splicing by mediating pseudouridylation of pre-mRNAs at locations associated with alternatively spliced regions. Pseudouridylation of pre-mRNAs near splice sites directly regulates mRNA splicing and mRNA 3'-end processing. Involved in regulation of nuclear receptor activity through pseudouridylation of SRA1 mRNA.</text>
</comment>
<dbReference type="FunFam" id="3.30.70.660:FF:000002">
    <property type="entry name" value="tRNA pseudouridine synthase"/>
    <property type="match status" value="1"/>
</dbReference>
<dbReference type="OrthoDB" id="10256309at2759"/>
<dbReference type="PANTHER" id="PTHR11142">
    <property type="entry name" value="PSEUDOURIDYLATE SYNTHASE"/>
    <property type="match status" value="1"/>
</dbReference>
<feature type="active site" description="Nucleophile" evidence="18">
    <location>
        <position position="115"/>
    </location>
</feature>
<comment type="caution">
    <text evidence="22">The sequence shown here is derived from an EMBL/GenBank/DDBJ whole genome shotgun (WGS) entry which is preliminary data.</text>
</comment>
<evidence type="ECO:0000256" key="4">
    <source>
        <dbReference type="ARBA" id="ARBA00022664"/>
    </source>
</evidence>
<evidence type="ECO:0000256" key="7">
    <source>
        <dbReference type="ARBA" id="ARBA00023242"/>
    </source>
</evidence>
<evidence type="ECO:0000256" key="1">
    <source>
        <dbReference type="ARBA" id="ARBA00001166"/>
    </source>
</evidence>
<feature type="region of interest" description="Disordered" evidence="20">
    <location>
        <begin position="1"/>
        <end position="40"/>
    </location>
</feature>
<dbReference type="NCBIfam" id="TIGR00071">
    <property type="entry name" value="hisT_truA"/>
    <property type="match status" value="1"/>
</dbReference>
<reference evidence="22" key="1">
    <citation type="submission" date="2020-08" db="EMBL/GenBank/DDBJ databases">
        <title>Genome sequencing and assembly of the red palm weevil Rhynchophorus ferrugineus.</title>
        <authorList>
            <person name="Dias G.B."/>
            <person name="Bergman C.M."/>
            <person name="Manee M."/>
        </authorList>
    </citation>
    <scope>NUCLEOTIDE SEQUENCE</scope>
    <source>
        <strain evidence="22">AA-2017</strain>
        <tissue evidence="22">Whole larva</tissue>
    </source>
</reference>
<keyword evidence="7" id="KW-0539">Nucleus</keyword>
<dbReference type="FunFam" id="3.30.70.580:FF:000002">
    <property type="entry name" value="tRNA pseudouridine synthase"/>
    <property type="match status" value="1"/>
</dbReference>
<proteinExistence type="inferred from homology"/>
<dbReference type="Gene3D" id="3.30.70.660">
    <property type="entry name" value="Pseudouridine synthase I, catalytic domain, C-terminal subdomain"/>
    <property type="match status" value="1"/>
</dbReference>
<dbReference type="InterPro" id="IPR020095">
    <property type="entry name" value="PsdUridine_synth_TruA_C"/>
</dbReference>
<evidence type="ECO:0000256" key="5">
    <source>
        <dbReference type="ARBA" id="ARBA00022694"/>
    </source>
</evidence>
<evidence type="ECO:0000256" key="13">
    <source>
        <dbReference type="ARBA" id="ARBA00068582"/>
    </source>
</evidence>
<feature type="compositionally biased region" description="Polar residues" evidence="20">
    <location>
        <begin position="403"/>
        <end position="416"/>
    </location>
</feature>
<dbReference type="GO" id="GO:0031119">
    <property type="term" value="P:tRNA pseudouridine synthesis"/>
    <property type="evidence" value="ECO:0007669"/>
    <property type="project" value="InterPro"/>
</dbReference>
<keyword evidence="5" id="KW-0819">tRNA processing</keyword>
<evidence type="ECO:0000256" key="3">
    <source>
        <dbReference type="ARBA" id="ARBA00009375"/>
    </source>
</evidence>
<dbReference type="Gene3D" id="3.30.70.580">
    <property type="entry name" value="Pseudouridine synthase I, catalytic domain, N-terminal subdomain"/>
    <property type="match status" value="1"/>
</dbReference>
<dbReference type="InterPro" id="IPR041708">
    <property type="entry name" value="PUS1/PUS2-like"/>
</dbReference>
<dbReference type="SUPFAM" id="SSF55120">
    <property type="entry name" value="Pseudouridine synthase"/>
    <property type="match status" value="1"/>
</dbReference>
<comment type="catalytic activity">
    <reaction evidence="9">
        <text>uridine(38/39/40) in tRNA = pseudouridine(38/39/40) in tRNA</text>
        <dbReference type="Rhea" id="RHEA:22376"/>
        <dbReference type="Rhea" id="RHEA-COMP:10085"/>
        <dbReference type="Rhea" id="RHEA-COMP:10087"/>
        <dbReference type="ChEBI" id="CHEBI:65314"/>
        <dbReference type="ChEBI" id="CHEBI:65315"/>
        <dbReference type="EC" id="5.4.99.12"/>
    </reaction>
</comment>
<dbReference type="GO" id="GO:0005634">
    <property type="term" value="C:nucleus"/>
    <property type="evidence" value="ECO:0007669"/>
    <property type="project" value="UniProtKB-SubCell"/>
</dbReference>
<evidence type="ECO:0000256" key="6">
    <source>
        <dbReference type="ARBA" id="ARBA00023235"/>
    </source>
</evidence>
<evidence type="ECO:0000256" key="15">
    <source>
        <dbReference type="ARBA" id="ARBA00079087"/>
    </source>
</evidence>
<evidence type="ECO:0000256" key="8">
    <source>
        <dbReference type="ARBA" id="ARBA00036943"/>
    </source>
</evidence>
<feature type="region of interest" description="Disordered" evidence="20">
    <location>
        <begin position="371"/>
        <end position="416"/>
    </location>
</feature>
<comment type="catalytic activity">
    <reaction evidence="1">
        <text>a uridine in mRNA = a pseudouridine in mRNA</text>
        <dbReference type="Rhea" id="RHEA:56644"/>
        <dbReference type="Rhea" id="RHEA-COMP:14658"/>
        <dbReference type="Rhea" id="RHEA-COMP:14659"/>
        <dbReference type="ChEBI" id="CHEBI:65314"/>
        <dbReference type="ChEBI" id="CHEBI:65315"/>
    </reaction>
</comment>
<evidence type="ECO:0000256" key="17">
    <source>
        <dbReference type="ARBA" id="ARBA00081344"/>
    </source>
</evidence>
<dbReference type="InterPro" id="IPR020097">
    <property type="entry name" value="PsdUridine_synth_TruA_a/b_dom"/>
</dbReference>
<keyword evidence="6" id="KW-0413">Isomerase</keyword>
<protein>
    <recommendedName>
        <fullName evidence="13">Pseudouridylate synthase 1 homolog</fullName>
        <ecNumber evidence="12">5.4.99.12</ecNumber>
    </recommendedName>
    <alternativeName>
        <fullName evidence="14">tRNA pseudouridine synthase 1</fullName>
    </alternativeName>
    <alternativeName>
        <fullName evidence="17">tRNA pseudouridine(38-40) synthase</fullName>
    </alternativeName>
    <alternativeName>
        <fullName evidence="15">tRNA pseudouridylate synthase I</fullName>
    </alternativeName>
    <alternativeName>
        <fullName evidence="16">tRNA-uridine isomerase I</fullName>
    </alternativeName>
</protein>
<evidence type="ECO:0000256" key="2">
    <source>
        <dbReference type="ARBA" id="ARBA00004123"/>
    </source>
</evidence>
<organism evidence="22 23">
    <name type="scientific">Rhynchophorus ferrugineus</name>
    <name type="common">Red palm weevil</name>
    <name type="synonym">Curculio ferrugineus</name>
    <dbReference type="NCBI Taxonomy" id="354439"/>
    <lineage>
        <taxon>Eukaryota</taxon>
        <taxon>Metazoa</taxon>
        <taxon>Ecdysozoa</taxon>
        <taxon>Arthropoda</taxon>
        <taxon>Hexapoda</taxon>
        <taxon>Insecta</taxon>
        <taxon>Pterygota</taxon>
        <taxon>Neoptera</taxon>
        <taxon>Endopterygota</taxon>
        <taxon>Coleoptera</taxon>
        <taxon>Polyphaga</taxon>
        <taxon>Cucujiformia</taxon>
        <taxon>Curculionidae</taxon>
        <taxon>Dryophthorinae</taxon>
        <taxon>Rhynchophorus</taxon>
    </lineage>
</organism>
<dbReference type="EC" id="5.4.99.12" evidence="12"/>
<dbReference type="GO" id="GO:0006397">
    <property type="term" value="P:mRNA processing"/>
    <property type="evidence" value="ECO:0007669"/>
    <property type="project" value="UniProtKB-KW"/>
</dbReference>
<dbReference type="Proteomes" id="UP000625711">
    <property type="component" value="Unassembled WGS sequence"/>
</dbReference>
<evidence type="ECO:0000256" key="18">
    <source>
        <dbReference type="PIRSR" id="PIRSR641708-1"/>
    </source>
</evidence>
<dbReference type="GO" id="GO:0003723">
    <property type="term" value="F:RNA binding"/>
    <property type="evidence" value="ECO:0007669"/>
    <property type="project" value="InterPro"/>
</dbReference>
<evidence type="ECO:0000256" key="20">
    <source>
        <dbReference type="SAM" id="MobiDB-lite"/>
    </source>
</evidence>
<feature type="compositionally biased region" description="Basic and acidic residues" evidence="20">
    <location>
        <begin position="10"/>
        <end position="30"/>
    </location>
</feature>
<comment type="catalytic activity">
    <reaction evidence="8">
        <text>a uridine in tRNA = a pseudouridine in tRNA</text>
        <dbReference type="Rhea" id="RHEA:54572"/>
        <dbReference type="Rhea" id="RHEA-COMP:13339"/>
        <dbReference type="Rhea" id="RHEA-COMP:13934"/>
        <dbReference type="ChEBI" id="CHEBI:65314"/>
        <dbReference type="ChEBI" id="CHEBI:65315"/>
    </reaction>
</comment>